<dbReference type="PANTHER" id="PTHR11022">
    <property type="entry name" value="PEPTIDOGLYCAN RECOGNITION PROTEIN"/>
    <property type="match status" value="1"/>
</dbReference>
<dbReference type="Pfam" id="PF01510">
    <property type="entry name" value="Amidase_2"/>
    <property type="match status" value="1"/>
</dbReference>
<gene>
    <name evidence="4" type="ordered locus">PRU_1130</name>
</gene>
<dbReference type="Gene3D" id="3.40.80.10">
    <property type="entry name" value="Peptidoglycan recognition protein-like"/>
    <property type="match status" value="1"/>
</dbReference>
<dbReference type="SMART" id="SM00644">
    <property type="entry name" value="Ami_2"/>
    <property type="match status" value="1"/>
</dbReference>
<dbReference type="eggNOG" id="COG3023">
    <property type="taxonomic scope" value="Bacteria"/>
</dbReference>
<dbReference type="GO" id="GO:0008270">
    <property type="term" value="F:zinc ion binding"/>
    <property type="evidence" value="ECO:0007669"/>
    <property type="project" value="InterPro"/>
</dbReference>
<feature type="domain" description="Peptidoglycan recognition protein family" evidence="3">
    <location>
        <begin position="2"/>
        <end position="140"/>
    </location>
</feature>
<dbReference type="InterPro" id="IPR006619">
    <property type="entry name" value="PGRP_domain_met/bac"/>
</dbReference>
<comment type="similarity">
    <text evidence="1">Belongs to the N-acetylmuramoyl-L-alanine amidase 2 family.</text>
</comment>
<protein>
    <submittedName>
        <fullName evidence="4">N-acetylmuramoyl-L-alanine amidase</fullName>
        <ecNumber evidence="4">3.5.1.28</ecNumber>
    </submittedName>
</protein>
<dbReference type="EC" id="3.5.1.28" evidence="4"/>
<organism evidence="4 5">
    <name type="scientific">Xylanibacter ruminicola (strain ATCC 19189 / DSM 19721 / CIP 105475 / JCM 8958 / 23)</name>
    <name type="common">Prevotella ruminicola</name>
    <dbReference type="NCBI Taxonomy" id="264731"/>
    <lineage>
        <taxon>Bacteria</taxon>
        <taxon>Pseudomonadati</taxon>
        <taxon>Bacteroidota</taxon>
        <taxon>Bacteroidia</taxon>
        <taxon>Bacteroidales</taxon>
        <taxon>Prevotellaceae</taxon>
        <taxon>Xylanibacter</taxon>
    </lineage>
</organism>
<evidence type="ECO:0000313" key="4">
    <source>
        <dbReference type="EMBL" id="ADE83383.1"/>
    </source>
</evidence>
<dbReference type="PANTHER" id="PTHR11022:SF41">
    <property type="entry name" value="PEPTIDOGLYCAN-RECOGNITION PROTEIN LC-RELATED"/>
    <property type="match status" value="1"/>
</dbReference>
<keyword evidence="4" id="KW-0378">Hydrolase</keyword>
<dbReference type="Proteomes" id="UP000000927">
    <property type="component" value="Chromosome"/>
</dbReference>
<evidence type="ECO:0000259" key="2">
    <source>
        <dbReference type="SMART" id="SM00644"/>
    </source>
</evidence>
<dbReference type="InterPro" id="IPR002502">
    <property type="entry name" value="Amidase_domain"/>
</dbReference>
<dbReference type="InterPro" id="IPR036505">
    <property type="entry name" value="Amidase/PGRP_sf"/>
</dbReference>
<accession>D5ES52</accession>
<sequence>MVAICSNSDYNSSGNYCCTVMRSITMIVLHCSAVKPLQTSSAAQIDTWHRQRGFKLGIGYHYVVRRNGEIEQGRPEWLAGAHCMNHNKYSIGVCYEGGLNARGQPADTRTPEQKAALRTLLADLHRRYPRAVIVGHHDLNPQKACPCIENVTQEYADLQPK</sequence>
<dbReference type="STRING" id="264731.PRU_1130"/>
<dbReference type="KEGG" id="pru:PRU_1130"/>
<dbReference type="InterPro" id="IPR015510">
    <property type="entry name" value="PGRP"/>
</dbReference>
<dbReference type="GO" id="GO:0009253">
    <property type="term" value="P:peptidoglycan catabolic process"/>
    <property type="evidence" value="ECO:0007669"/>
    <property type="project" value="InterPro"/>
</dbReference>
<proteinExistence type="inferred from homology"/>
<name>D5ES52_XYLR2</name>
<evidence type="ECO:0000259" key="3">
    <source>
        <dbReference type="SMART" id="SM00701"/>
    </source>
</evidence>
<dbReference type="HOGENOM" id="CLU_079366_1_0_10"/>
<dbReference type="EMBL" id="CP002006">
    <property type="protein sequence ID" value="ADE83383.1"/>
    <property type="molecule type" value="Genomic_DNA"/>
</dbReference>
<reference evidence="4 5" key="1">
    <citation type="journal article" date="2010" name="Microb. Ecol.">
        <title>Comparative genome analysis of Prevotella ruminicola and Prevotella bryantii: insights into their environmental niche.</title>
        <authorList>
            <consortium name="North American Consortium for Rumen Bacteria"/>
            <person name="Purushe J."/>
            <person name="Fouts D.E."/>
            <person name="Morrison M."/>
            <person name="White B.A."/>
            <person name="Mackie R.I."/>
            <person name="Coutinho P.M."/>
            <person name="Henrissat B."/>
            <person name="Nelson K.E."/>
        </authorList>
    </citation>
    <scope>NUCLEOTIDE SEQUENCE [LARGE SCALE GENOMIC DNA]</scope>
    <source>
        <strain evidence="5">ATCC 19189 / JCM 8958 / 23</strain>
    </source>
</reference>
<keyword evidence="5" id="KW-1185">Reference proteome</keyword>
<dbReference type="CDD" id="cd06583">
    <property type="entry name" value="PGRP"/>
    <property type="match status" value="1"/>
</dbReference>
<dbReference type="SMART" id="SM00701">
    <property type="entry name" value="PGRP"/>
    <property type="match status" value="1"/>
</dbReference>
<dbReference type="AlphaFoldDB" id="D5ES52"/>
<evidence type="ECO:0000313" key="5">
    <source>
        <dbReference type="Proteomes" id="UP000000927"/>
    </source>
</evidence>
<evidence type="ECO:0000256" key="1">
    <source>
        <dbReference type="ARBA" id="ARBA00007553"/>
    </source>
</evidence>
<dbReference type="GO" id="GO:0008745">
    <property type="term" value="F:N-acetylmuramoyl-L-alanine amidase activity"/>
    <property type="evidence" value="ECO:0007669"/>
    <property type="project" value="UniProtKB-EC"/>
</dbReference>
<feature type="domain" description="N-acetylmuramoyl-L-alanine amidase" evidence="2">
    <location>
        <begin position="13"/>
        <end position="147"/>
    </location>
</feature>
<dbReference type="SUPFAM" id="SSF55846">
    <property type="entry name" value="N-acetylmuramoyl-L-alanine amidase-like"/>
    <property type="match status" value="1"/>
</dbReference>